<protein>
    <submittedName>
        <fullName evidence="1">Uncharacterized protein</fullName>
    </submittedName>
</protein>
<dbReference type="HOGENOM" id="CLU_3251818_0_0_9"/>
<gene>
    <name evidence="1" type="ORF">FAEPRAM212_02555</name>
</gene>
<dbReference type="EMBL" id="ABED02000029">
    <property type="protein sequence ID" value="EDP19776.1"/>
    <property type="molecule type" value="Genomic_DNA"/>
</dbReference>
<comment type="caution">
    <text evidence="1">The sequence shown here is derived from an EMBL/GenBank/DDBJ whole genome shotgun (WGS) entry which is preliminary data.</text>
</comment>
<evidence type="ECO:0000313" key="1">
    <source>
        <dbReference type="EMBL" id="EDP19776.1"/>
    </source>
</evidence>
<organism evidence="1 2">
    <name type="scientific">Faecalibacterium prausnitzii M21/2</name>
    <dbReference type="NCBI Taxonomy" id="411485"/>
    <lineage>
        <taxon>Bacteria</taxon>
        <taxon>Bacillati</taxon>
        <taxon>Bacillota</taxon>
        <taxon>Clostridia</taxon>
        <taxon>Eubacteriales</taxon>
        <taxon>Oscillospiraceae</taxon>
        <taxon>Faecalibacterium</taxon>
    </lineage>
</organism>
<name>A8SEU3_9FIRM</name>
<reference evidence="1 2" key="2">
    <citation type="submission" date="2007-09" db="EMBL/GenBank/DDBJ databases">
        <authorList>
            <person name="Fulton L."/>
            <person name="Clifton S."/>
            <person name="Fulton B."/>
            <person name="Xu J."/>
            <person name="Minx P."/>
            <person name="Pepin K.H."/>
            <person name="Johnson M."/>
            <person name="Thiruvilangam P."/>
            <person name="Bhonagiri V."/>
            <person name="Nash W.E."/>
            <person name="Mardis E.R."/>
            <person name="Wilson R.K."/>
        </authorList>
    </citation>
    <scope>NUCLEOTIDE SEQUENCE [LARGE SCALE GENOMIC DNA]</scope>
    <source>
        <strain evidence="1 2">M21/2</strain>
    </source>
</reference>
<reference evidence="1 2" key="1">
    <citation type="submission" date="2007-09" db="EMBL/GenBank/DDBJ databases">
        <title>Draft genome sequence of Faecalibacterium prausnitzii M21/2.</title>
        <authorList>
            <person name="Sudarsanam P."/>
            <person name="Ley R."/>
            <person name="Guruge J."/>
            <person name="Turnbaugh P.J."/>
            <person name="Mahowald M."/>
            <person name="Liep D."/>
            <person name="Gordon J."/>
        </authorList>
    </citation>
    <scope>NUCLEOTIDE SEQUENCE [LARGE SCALE GENOMIC DNA]</scope>
    <source>
        <strain evidence="1 2">M21/2</strain>
    </source>
</reference>
<dbReference type="Proteomes" id="UP000005945">
    <property type="component" value="Unassembled WGS sequence"/>
</dbReference>
<dbReference type="AlphaFoldDB" id="A8SEU3"/>
<proteinExistence type="predicted"/>
<evidence type="ECO:0000313" key="2">
    <source>
        <dbReference type="Proteomes" id="UP000005945"/>
    </source>
</evidence>
<accession>A8SEU3</accession>
<sequence length="42" mass="4472">MTADRCTKLCAAVCFLCKAALNCVLMIRAAAPRLCTAHGEKC</sequence>